<protein>
    <submittedName>
        <fullName evidence="1">Uncharacterized protein</fullName>
    </submittedName>
</protein>
<dbReference type="EMBL" id="MN739883">
    <property type="protein sequence ID" value="QHT75878.1"/>
    <property type="molecule type" value="Genomic_DNA"/>
</dbReference>
<sequence>MKFLFLSCNMYSPSNKLFPMFLFVCIPEYLIFKFVSM</sequence>
<dbReference type="AlphaFoldDB" id="A0A6C0H5N9"/>
<accession>A0A6C0H5N9</accession>
<reference evidence="1" key="1">
    <citation type="journal article" date="2020" name="Nature">
        <title>Giant virus diversity and host interactions through global metagenomics.</title>
        <authorList>
            <person name="Schulz F."/>
            <person name="Roux S."/>
            <person name="Paez-Espino D."/>
            <person name="Jungbluth S."/>
            <person name="Walsh D.A."/>
            <person name="Denef V.J."/>
            <person name="McMahon K.D."/>
            <person name="Konstantinidis K.T."/>
            <person name="Eloe-Fadrosh E.A."/>
            <person name="Kyrpides N.C."/>
            <person name="Woyke T."/>
        </authorList>
    </citation>
    <scope>NUCLEOTIDE SEQUENCE</scope>
    <source>
        <strain evidence="1">GVMAG-M-3300023179-71</strain>
    </source>
</reference>
<proteinExistence type="predicted"/>
<evidence type="ECO:0000313" key="1">
    <source>
        <dbReference type="EMBL" id="QHT75878.1"/>
    </source>
</evidence>
<organism evidence="1">
    <name type="scientific">viral metagenome</name>
    <dbReference type="NCBI Taxonomy" id="1070528"/>
    <lineage>
        <taxon>unclassified sequences</taxon>
        <taxon>metagenomes</taxon>
        <taxon>organismal metagenomes</taxon>
    </lineage>
</organism>
<name>A0A6C0H5N9_9ZZZZ</name>